<comment type="caution">
    <text evidence="3">The sequence shown here is derived from an EMBL/GenBank/DDBJ whole genome shotgun (WGS) entry which is preliminary data.</text>
</comment>
<dbReference type="NCBIfam" id="NF037970">
    <property type="entry name" value="vanZ_1"/>
    <property type="match status" value="1"/>
</dbReference>
<dbReference type="AlphaFoldDB" id="A0A5C6Z6K6"/>
<keyword evidence="1" id="KW-0812">Transmembrane</keyword>
<protein>
    <recommendedName>
        <fullName evidence="2">VanZ-like domain-containing protein</fullName>
    </recommendedName>
</protein>
<sequence>MMPHIKNLLGDKPLLLIAIFYTCFISVLFFIPSQDLPKVQFSALDKIVHSLIYFILVNLWMLYLYIKNDFQFNNKWILILLLSALLYGIIIEILQGLLTISRSADIFDVAANFIGSLIGIFFFKNIKNKLKT</sequence>
<dbReference type="PANTHER" id="PTHR28008">
    <property type="entry name" value="DOMAIN PROTEIN, PUTATIVE (AFU_ORTHOLOGUE AFUA_3G10980)-RELATED"/>
    <property type="match status" value="1"/>
</dbReference>
<dbReference type="InterPro" id="IPR006976">
    <property type="entry name" value="VanZ-like"/>
</dbReference>
<feature type="transmembrane region" description="Helical" evidence="1">
    <location>
        <begin position="47"/>
        <end position="66"/>
    </location>
</feature>
<dbReference type="EMBL" id="VORT01000001">
    <property type="protein sequence ID" value="TXD75074.1"/>
    <property type="molecule type" value="Genomic_DNA"/>
</dbReference>
<evidence type="ECO:0000256" key="1">
    <source>
        <dbReference type="SAM" id="Phobius"/>
    </source>
</evidence>
<keyword evidence="1" id="KW-0472">Membrane</keyword>
<reference evidence="3 4" key="1">
    <citation type="submission" date="2019-08" db="EMBL/GenBank/DDBJ databases">
        <title>Genome of Aequorivita antarctica SW49 (type strain).</title>
        <authorList>
            <person name="Bowman J.P."/>
        </authorList>
    </citation>
    <scope>NUCLEOTIDE SEQUENCE [LARGE SCALE GENOMIC DNA]</scope>
    <source>
        <strain evidence="3 4">SW49</strain>
    </source>
</reference>
<evidence type="ECO:0000313" key="4">
    <source>
        <dbReference type="Proteomes" id="UP000321497"/>
    </source>
</evidence>
<accession>A0A5C6Z6K6</accession>
<evidence type="ECO:0000259" key="2">
    <source>
        <dbReference type="Pfam" id="PF04892"/>
    </source>
</evidence>
<feature type="transmembrane region" description="Helical" evidence="1">
    <location>
        <begin position="106"/>
        <end position="123"/>
    </location>
</feature>
<organism evidence="3 4">
    <name type="scientific">Aequorivita antarctica</name>
    <dbReference type="NCBI Taxonomy" id="153266"/>
    <lineage>
        <taxon>Bacteria</taxon>
        <taxon>Pseudomonadati</taxon>
        <taxon>Bacteroidota</taxon>
        <taxon>Flavobacteriia</taxon>
        <taxon>Flavobacteriales</taxon>
        <taxon>Flavobacteriaceae</taxon>
        <taxon>Aequorivita</taxon>
    </lineage>
</organism>
<dbReference type="Pfam" id="PF04892">
    <property type="entry name" value="VanZ"/>
    <property type="match status" value="1"/>
</dbReference>
<dbReference type="Proteomes" id="UP000321497">
    <property type="component" value="Unassembled WGS sequence"/>
</dbReference>
<evidence type="ECO:0000313" key="3">
    <source>
        <dbReference type="EMBL" id="TXD75074.1"/>
    </source>
</evidence>
<feature type="transmembrane region" description="Helical" evidence="1">
    <location>
        <begin position="78"/>
        <end position="100"/>
    </location>
</feature>
<proteinExistence type="predicted"/>
<feature type="transmembrane region" description="Helical" evidence="1">
    <location>
        <begin position="12"/>
        <end position="31"/>
    </location>
</feature>
<dbReference type="PANTHER" id="PTHR28008:SF1">
    <property type="entry name" value="DOMAIN PROTEIN, PUTATIVE (AFU_ORTHOLOGUE AFUA_3G10980)-RELATED"/>
    <property type="match status" value="1"/>
</dbReference>
<feature type="domain" description="VanZ-like" evidence="2">
    <location>
        <begin position="44"/>
        <end position="124"/>
    </location>
</feature>
<name>A0A5C6Z6K6_9FLAO</name>
<keyword evidence="4" id="KW-1185">Reference proteome</keyword>
<gene>
    <name evidence="3" type="ORF">ESU54_02445</name>
</gene>
<keyword evidence="1" id="KW-1133">Transmembrane helix</keyword>
<dbReference type="RefSeq" id="WP_111842707.1">
    <property type="nucleotide sequence ID" value="NZ_UEGI01000001.1"/>
</dbReference>